<dbReference type="InterPro" id="IPR001245">
    <property type="entry name" value="Ser-Thr/Tyr_kinase_cat_dom"/>
</dbReference>
<feature type="transmembrane region" description="Helical" evidence="9">
    <location>
        <begin position="292"/>
        <end position="316"/>
    </location>
</feature>
<keyword evidence="12" id="KW-0418">Kinase</keyword>
<evidence type="ECO:0000256" key="9">
    <source>
        <dbReference type="SAM" id="Phobius"/>
    </source>
</evidence>
<comment type="subcellular location">
    <subcellularLocation>
        <location evidence="7">Endomembrane system</location>
        <topology evidence="7">Single-pass type I membrane protein</topology>
    </subcellularLocation>
</comment>
<keyword evidence="13" id="KW-1185">Reference proteome</keyword>
<dbReference type="GO" id="GO:0012505">
    <property type="term" value="C:endomembrane system"/>
    <property type="evidence" value="ECO:0007669"/>
    <property type="project" value="UniProtKB-SubCell"/>
</dbReference>
<proteinExistence type="predicted"/>
<dbReference type="Pfam" id="PF07714">
    <property type="entry name" value="PK_Tyr_Ser-Thr"/>
    <property type="match status" value="1"/>
</dbReference>
<dbReference type="PANTHER" id="PTHR46084">
    <property type="entry name" value="PROTEIN MALE DISCOVERER 2"/>
    <property type="match status" value="1"/>
</dbReference>
<organism evidence="12 13">
    <name type="scientific">Forsythia ovata</name>
    <dbReference type="NCBI Taxonomy" id="205694"/>
    <lineage>
        <taxon>Eukaryota</taxon>
        <taxon>Viridiplantae</taxon>
        <taxon>Streptophyta</taxon>
        <taxon>Embryophyta</taxon>
        <taxon>Tracheophyta</taxon>
        <taxon>Spermatophyta</taxon>
        <taxon>Magnoliopsida</taxon>
        <taxon>eudicotyledons</taxon>
        <taxon>Gunneridae</taxon>
        <taxon>Pentapetalae</taxon>
        <taxon>asterids</taxon>
        <taxon>lamiids</taxon>
        <taxon>Lamiales</taxon>
        <taxon>Oleaceae</taxon>
        <taxon>Forsythieae</taxon>
        <taxon>Forsythia</taxon>
    </lineage>
</organism>
<name>A0ABD1RKF3_9LAMI</name>
<accession>A0ABD1RKF3</accession>
<dbReference type="PANTHER" id="PTHR46084:SF14">
    <property type="entry name" value="PROTEIN KINASE DOMAIN-CONTAINING PROTEIN"/>
    <property type="match status" value="1"/>
</dbReference>
<dbReference type="Proteomes" id="UP001604277">
    <property type="component" value="Unassembled WGS sequence"/>
</dbReference>
<keyword evidence="6 9" id="KW-0472">Membrane</keyword>
<evidence type="ECO:0000256" key="7">
    <source>
        <dbReference type="ARBA" id="ARBA00046288"/>
    </source>
</evidence>
<dbReference type="EMBL" id="JBFOLJ010000012">
    <property type="protein sequence ID" value="KAL2488626.1"/>
    <property type="molecule type" value="Genomic_DNA"/>
</dbReference>
<dbReference type="InterPro" id="IPR001611">
    <property type="entry name" value="Leu-rich_rpt"/>
</dbReference>
<dbReference type="InterPro" id="IPR011009">
    <property type="entry name" value="Kinase-like_dom_sf"/>
</dbReference>
<gene>
    <name evidence="12" type="ORF">Fot_41918</name>
</gene>
<evidence type="ECO:0000313" key="12">
    <source>
        <dbReference type="EMBL" id="KAL2488626.1"/>
    </source>
</evidence>
<dbReference type="Pfam" id="PF00560">
    <property type="entry name" value="LRR_1"/>
    <property type="match status" value="1"/>
</dbReference>
<protein>
    <submittedName>
        <fullName evidence="12">Leucine-rich repeat protein kinase family protein</fullName>
    </submittedName>
</protein>
<sequence>MDKRLRWNRMVVIFMLSYAVNLRDLCLEGKLAPELRQLTHLKSIILRNNLFWGTIPEEIGELRELEVLDLGNNNFSGSLPSNFDKKLSLSILLLDNNKYLSSIPPEIYDVKIVSKSQVIDNPPTTDDLRATRYRQSSVRNTMQSGFIGQRKLLQVMTSPNPMKSEKDMFNKAGSKSSSPSSSPMSPSPSPSPSPSVFFPTTPSSFISVPPSTYISPSTVSVSPSPSVFLIPSASTELPPRASSPPPVNPLVTVRPRRVSSAPLSSPASAPLSSPASVPRQTVKNTTEPKHHLIIILTGIIGCSLFIFVLAVGLFYFRRSKVVTVKPWATGLSGQLQKAFVAGVPKLQRSELETACEDFSNIIGSLSNGTVYKGTLSSGCEIAVTSTEVMSAKDWTKNLEAQFRNKIDTLSKLNHRNFVNLIGYCEEAEPFTRMMVFEYAPNGTLFEHLHIKESEHLDWVTRLRIAMGIAYCLEYMHHLTPPMAHGNLQSSSVYLTEDYAAKISDFSFWNEATAAKMGPSTMELLETPLVDPESNVELLETPLVDPESNVYSFGVIMLEIITGRLLYSVGNGSVVDWTLDCLRQERPLRDVVDPTLKYFEEQQLEKLLKVAKECVLPDPTQRPTMRDVTSKLKEITGLGQDGVTPKLSPLWWAELEILSTEST</sequence>
<dbReference type="SUPFAM" id="SSF52058">
    <property type="entry name" value="L domain-like"/>
    <property type="match status" value="1"/>
</dbReference>
<comment type="caution">
    <text evidence="12">The sequence shown here is derived from an EMBL/GenBank/DDBJ whole genome shotgun (WGS) entry which is preliminary data.</text>
</comment>
<evidence type="ECO:0000313" key="13">
    <source>
        <dbReference type="Proteomes" id="UP001604277"/>
    </source>
</evidence>
<dbReference type="Gene3D" id="3.30.200.20">
    <property type="entry name" value="Phosphorylase Kinase, domain 1"/>
    <property type="match status" value="1"/>
</dbReference>
<keyword evidence="3 10" id="KW-0732">Signal</keyword>
<evidence type="ECO:0000256" key="1">
    <source>
        <dbReference type="ARBA" id="ARBA00022614"/>
    </source>
</evidence>
<feature type="compositionally biased region" description="Low complexity" evidence="8">
    <location>
        <begin position="258"/>
        <end position="279"/>
    </location>
</feature>
<dbReference type="PROSITE" id="PS50011">
    <property type="entry name" value="PROTEIN_KINASE_DOM"/>
    <property type="match status" value="1"/>
</dbReference>
<dbReference type="InterPro" id="IPR000719">
    <property type="entry name" value="Prot_kinase_dom"/>
</dbReference>
<evidence type="ECO:0000259" key="11">
    <source>
        <dbReference type="PROSITE" id="PS50011"/>
    </source>
</evidence>
<dbReference type="SUPFAM" id="SSF56112">
    <property type="entry name" value="Protein kinase-like (PK-like)"/>
    <property type="match status" value="1"/>
</dbReference>
<feature type="region of interest" description="Disordered" evidence="8">
    <location>
        <begin position="160"/>
        <end position="196"/>
    </location>
</feature>
<evidence type="ECO:0000256" key="3">
    <source>
        <dbReference type="ARBA" id="ARBA00022729"/>
    </source>
</evidence>
<keyword evidence="2 9" id="KW-0812">Transmembrane</keyword>
<evidence type="ECO:0000256" key="8">
    <source>
        <dbReference type="SAM" id="MobiDB-lite"/>
    </source>
</evidence>
<dbReference type="FunFam" id="3.30.200.20:FF:000489">
    <property type="entry name" value="Inactive receptor-like serine/threonine-protein kinase"/>
    <property type="match status" value="1"/>
</dbReference>
<dbReference type="Gene3D" id="3.80.10.10">
    <property type="entry name" value="Ribonuclease Inhibitor"/>
    <property type="match status" value="1"/>
</dbReference>
<feature type="region of interest" description="Disordered" evidence="8">
    <location>
        <begin position="258"/>
        <end position="283"/>
    </location>
</feature>
<dbReference type="AlphaFoldDB" id="A0ABD1RKF3"/>
<evidence type="ECO:0000256" key="2">
    <source>
        <dbReference type="ARBA" id="ARBA00022692"/>
    </source>
</evidence>
<evidence type="ECO:0000256" key="6">
    <source>
        <dbReference type="ARBA" id="ARBA00023136"/>
    </source>
</evidence>
<feature type="domain" description="Protein kinase" evidence="11">
    <location>
        <begin position="356"/>
        <end position="634"/>
    </location>
</feature>
<feature type="compositionally biased region" description="Low complexity" evidence="8">
    <location>
        <begin position="174"/>
        <end position="184"/>
    </location>
</feature>
<reference evidence="13" key="1">
    <citation type="submission" date="2024-07" db="EMBL/GenBank/DDBJ databases">
        <title>Two chromosome-level genome assemblies of Korean endemic species Abeliophyllum distichum and Forsythia ovata (Oleaceae).</title>
        <authorList>
            <person name="Jang H."/>
        </authorList>
    </citation>
    <scope>NUCLEOTIDE SEQUENCE [LARGE SCALE GENOMIC DNA]</scope>
</reference>
<keyword evidence="12" id="KW-0808">Transferase</keyword>
<evidence type="ECO:0000256" key="10">
    <source>
        <dbReference type="SAM" id="SignalP"/>
    </source>
</evidence>
<dbReference type="InterPro" id="IPR032675">
    <property type="entry name" value="LRR_dom_sf"/>
</dbReference>
<keyword evidence="1" id="KW-0433">Leucine-rich repeat</keyword>
<feature type="signal peptide" evidence="10">
    <location>
        <begin position="1"/>
        <end position="22"/>
    </location>
</feature>
<keyword evidence="4" id="KW-0677">Repeat</keyword>
<dbReference type="GO" id="GO:0016301">
    <property type="term" value="F:kinase activity"/>
    <property type="evidence" value="ECO:0007669"/>
    <property type="project" value="UniProtKB-KW"/>
</dbReference>
<feature type="chain" id="PRO_5044816024" evidence="10">
    <location>
        <begin position="23"/>
        <end position="662"/>
    </location>
</feature>
<evidence type="ECO:0000256" key="5">
    <source>
        <dbReference type="ARBA" id="ARBA00022989"/>
    </source>
</evidence>
<dbReference type="Gene3D" id="1.10.510.10">
    <property type="entry name" value="Transferase(Phosphotransferase) domain 1"/>
    <property type="match status" value="1"/>
</dbReference>
<keyword evidence="5 9" id="KW-1133">Transmembrane helix</keyword>
<evidence type="ECO:0000256" key="4">
    <source>
        <dbReference type="ARBA" id="ARBA00022737"/>
    </source>
</evidence>